<feature type="non-terminal residue" evidence="2">
    <location>
        <position position="1"/>
    </location>
</feature>
<protein>
    <submittedName>
        <fullName evidence="2">Undecaprenyl diphosphate synthase</fullName>
        <ecNumber evidence="2">2.5.1.31</ecNumber>
    </submittedName>
</protein>
<feature type="compositionally biased region" description="Basic residues" evidence="1">
    <location>
        <begin position="94"/>
        <end position="108"/>
    </location>
</feature>
<keyword evidence="2" id="KW-0808">Transferase</keyword>
<feature type="region of interest" description="Disordered" evidence="1">
    <location>
        <begin position="84"/>
        <end position="108"/>
    </location>
</feature>
<feature type="non-terminal residue" evidence="2">
    <location>
        <position position="226"/>
    </location>
</feature>
<dbReference type="GO" id="GO:0008834">
    <property type="term" value="F:ditrans,polycis-undecaprenyl-diphosphate synthase [(2E,6E)-farnesyl-diphosphate specific] activity"/>
    <property type="evidence" value="ECO:0007669"/>
    <property type="project" value="UniProtKB-EC"/>
</dbReference>
<sequence length="226" mass="25415">ERLSRRGRSSRRHHHGRKRPLGAAPRAVGRRRTPGRSRQRQGAPARRRRPRSARAHRLLVLHRELEPPGGRGRRADGALLRAHPARDAGAARPGRAHALHRAPRGRLARARRADGLGADRDLRKPAHHAVRGLQLRRPRRDRRRRALLHRHHRGGVPPAPVRAGDARSRSPDPHQRRAAPLELPALAVGLQRARLHRRAVAGLLARRLRGGARAVRQPRPALRRAL</sequence>
<dbReference type="AlphaFoldDB" id="A0A6J4R506"/>
<reference evidence="2" key="1">
    <citation type="submission" date="2020-02" db="EMBL/GenBank/DDBJ databases">
        <authorList>
            <person name="Meier V. D."/>
        </authorList>
    </citation>
    <scope>NUCLEOTIDE SEQUENCE</scope>
    <source>
        <strain evidence="2">AVDCRST_MAG38</strain>
    </source>
</reference>
<dbReference type="EMBL" id="CADCVJ010000033">
    <property type="protein sequence ID" value="CAA9464419.1"/>
    <property type="molecule type" value="Genomic_DNA"/>
</dbReference>
<feature type="compositionally biased region" description="Basic and acidic residues" evidence="1">
    <location>
        <begin position="164"/>
        <end position="175"/>
    </location>
</feature>
<organism evidence="2">
    <name type="scientific">uncultured Solirubrobacteraceae bacterium</name>
    <dbReference type="NCBI Taxonomy" id="1162706"/>
    <lineage>
        <taxon>Bacteria</taxon>
        <taxon>Bacillati</taxon>
        <taxon>Actinomycetota</taxon>
        <taxon>Thermoleophilia</taxon>
        <taxon>Solirubrobacterales</taxon>
        <taxon>Solirubrobacteraceae</taxon>
        <taxon>environmental samples</taxon>
    </lineage>
</organism>
<evidence type="ECO:0000313" key="2">
    <source>
        <dbReference type="EMBL" id="CAA9464419.1"/>
    </source>
</evidence>
<proteinExistence type="predicted"/>
<feature type="region of interest" description="Disordered" evidence="1">
    <location>
        <begin position="1"/>
        <end position="56"/>
    </location>
</feature>
<feature type="compositionally biased region" description="Low complexity" evidence="1">
    <location>
        <begin position="84"/>
        <end position="93"/>
    </location>
</feature>
<dbReference type="EC" id="2.5.1.31" evidence="2"/>
<feature type="region of interest" description="Disordered" evidence="1">
    <location>
        <begin position="148"/>
        <end position="179"/>
    </location>
</feature>
<gene>
    <name evidence="2" type="ORF">AVDCRST_MAG38-564</name>
</gene>
<feature type="compositionally biased region" description="Basic residues" evidence="1">
    <location>
        <begin position="28"/>
        <end position="56"/>
    </location>
</feature>
<name>A0A6J4R506_9ACTN</name>
<evidence type="ECO:0000256" key="1">
    <source>
        <dbReference type="SAM" id="MobiDB-lite"/>
    </source>
</evidence>
<feature type="compositionally biased region" description="Basic residues" evidence="1">
    <location>
        <begin position="1"/>
        <end position="20"/>
    </location>
</feature>
<accession>A0A6J4R506</accession>